<dbReference type="PROSITE" id="PS50943">
    <property type="entry name" value="HTH_CROC1"/>
    <property type="match status" value="1"/>
</dbReference>
<reference evidence="2 3" key="1">
    <citation type="submission" date="2018-08" db="EMBL/GenBank/DDBJ databases">
        <title>A genome reference for cultivated species of the human gut microbiota.</title>
        <authorList>
            <person name="Zou Y."/>
            <person name="Xue W."/>
            <person name="Luo G."/>
        </authorList>
    </citation>
    <scope>NUCLEOTIDE SEQUENCE [LARGE SCALE GENOMIC DNA]</scope>
    <source>
        <strain evidence="2 3">AF31-17AC</strain>
    </source>
</reference>
<proteinExistence type="predicted"/>
<evidence type="ECO:0000313" key="3">
    <source>
        <dbReference type="Proteomes" id="UP000283700"/>
    </source>
</evidence>
<dbReference type="SUPFAM" id="SSF47413">
    <property type="entry name" value="lambda repressor-like DNA-binding domains"/>
    <property type="match status" value="1"/>
</dbReference>
<evidence type="ECO:0000259" key="1">
    <source>
        <dbReference type="PROSITE" id="PS50943"/>
    </source>
</evidence>
<dbReference type="RefSeq" id="WP_118486055.1">
    <property type="nucleotide sequence ID" value="NZ_QRQO01000020.1"/>
</dbReference>
<comment type="caution">
    <text evidence="2">The sequence shown here is derived from an EMBL/GenBank/DDBJ whole genome shotgun (WGS) entry which is preliminary data.</text>
</comment>
<sequence>MSTGENIKRIRNIRGITQKELGIAVGIGEESAGPRMAQYETGKRTPKEKMLNKVAEVLEADPRNIAIPIGYKEEDMIYRLLVLEDYFPEMKLERNSKTGDVVINFHNKKLNDFLFAWGVIRGKRARGLISDEEYLNWKYQIQI</sequence>
<dbReference type="AlphaFoldDB" id="A0A415U4T5"/>
<dbReference type="InterPro" id="IPR010982">
    <property type="entry name" value="Lambda_DNA-bd_dom_sf"/>
</dbReference>
<gene>
    <name evidence="2" type="ORF">DWZ29_08400</name>
</gene>
<dbReference type="GO" id="GO:0003677">
    <property type="term" value="F:DNA binding"/>
    <property type="evidence" value="ECO:0007669"/>
    <property type="project" value="InterPro"/>
</dbReference>
<dbReference type="CDD" id="cd00093">
    <property type="entry name" value="HTH_XRE"/>
    <property type="match status" value="1"/>
</dbReference>
<dbReference type="Proteomes" id="UP000283700">
    <property type="component" value="Unassembled WGS sequence"/>
</dbReference>
<evidence type="ECO:0000313" key="2">
    <source>
        <dbReference type="EMBL" id="RHN13063.1"/>
    </source>
</evidence>
<feature type="domain" description="HTH cro/C1-type" evidence="1">
    <location>
        <begin position="7"/>
        <end position="65"/>
    </location>
</feature>
<name>A0A415U4T5_9FIRM</name>
<dbReference type="Gene3D" id="1.10.260.40">
    <property type="entry name" value="lambda repressor-like DNA-binding domains"/>
    <property type="match status" value="1"/>
</dbReference>
<dbReference type="EMBL" id="QRQO01000020">
    <property type="protein sequence ID" value="RHN13063.1"/>
    <property type="molecule type" value="Genomic_DNA"/>
</dbReference>
<organism evidence="2 3">
    <name type="scientific">Anaerobutyricum hallii</name>
    <dbReference type="NCBI Taxonomy" id="39488"/>
    <lineage>
        <taxon>Bacteria</taxon>
        <taxon>Bacillati</taxon>
        <taxon>Bacillota</taxon>
        <taxon>Clostridia</taxon>
        <taxon>Lachnospirales</taxon>
        <taxon>Lachnospiraceae</taxon>
        <taxon>Anaerobutyricum</taxon>
    </lineage>
</organism>
<protein>
    <submittedName>
        <fullName evidence="2">XRE family transcriptional regulator</fullName>
    </submittedName>
</protein>
<dbReference type="InterPro" id="IPR001387">
    <property type="entry name" value="Cro/C1-type_HTH"/>
</dbReference>
<dbReference type="SMART" id="SM00530">
    <property type="entry name" value="HTH_XRE"/>
    <property type="match status" value="1"/>
</dbReference>
<accession>A0A415U4T5</accession>